<evidence type="ECO:0000256" key="5">
    <source>
        <dbReference type="ARBA" id="ARBA00023163"/>
    </source>
</evidence>
<evidence type="ECO:0000313" key="9">
    <source>
        <dbReference type="Proteomes" id="UP000269019"/>
    </source>
</evidence>
<dbReference type="PANTHER" id="PTHR43133:SF8">
    <property type="entry name" value="RNA POLYMERASE SIGMA FACTOR HI_1459-RELATED"/>
    <property type="match status" value="1"/>
</dbReference>
<dbReference type="Gene3D" id="1.10.10.10">
    <property type="entry name" value="Winged helix-like DNA-binding domain superfamily/Winged helix DNA-binding domain"/>
    <property type="match status" value="1"/>
</dbReference>
<keyword evidence="3" id="KW-0731">Sigma factor</keyword>
<feature type="domain" description="RNA polymerase sigma factor 70 region 4 type 2" evidence="7">
    <location>
        <begin position="145"/>
        <end position="194"/>
    </location>
</feature>
<keyword evidence="5" id="KW-0804">Transcription</keyword>
<reference evidence="8 9" key="1">
    <citation type="submission" date="2018-11" db="EMBL/GenBank/DDBJ databases">
        <authorList>
            <person name="Kleinhagauer T."/>
            <person name="Glaeser S.P."/>
            <person name="Spergser J."/>
            <person name="Ruckert C."/>
            <person name="Kaempfer P."/>
            <person name="Busse H.-J."/>
        </authorList>
    </citation>
    <scope>NUCLEOTIDE SEQUENCE [LARGE SCALE GENOMIC DNA]</scope>
    <source>
        <strain evidence="8 9">200CH</strain>
    </source>
</reference>
<dbReference type="AlphaFoldDB" id="A0A3G6J502"/>
<dbReference type="GO" id="GO:0003677">
    <property type="term" value="F:DNA binding"/>
    <property type="evidence" value="ECO:0007669"/>
    <property type="project" value="UniProtKB-KW"/>
</dbReference>
<evidence type="ECO:0000259" key="6">
    <source>
        <dbReference type="Pfam" id="PF04542"/>
    </source>
</evidence>
<dbReference type="Proteomes" id="UP000269019">
    <property type="component" value="Chromosome"/>
</dbReference>
<evidence type="ECO:0000313" key="8">
    <source>
        <dbReference type="EMBL" id="AZA13107.1"/>
    </source>
</evidence>
<comment type="similarity">
    <text evidence="1">Belongs to the sigma-70 factor family. ECF subfamily.</text>
</comment>
<dbReference type="InterPro" id="IPR013324">
    <property type="entry name" value="RNA_pol_sigma_r3/r4-like"/>
</dbReference>
<dbReference type="Pfam" id="PF08281">
    <property type="entry name" value="Sigma70_r4_2"/>
    <property type="match status" value="1"/>
</dbReference>
<dbReference type="InterPro" id="IPR014284">
    <property type="entry name" value="RNA_pol_sigma-70_dom"/>
</dbReference>
<dbReference type="InterPro" id="IPR036388">
    <property type="entry name" value="WH-like_DNA-bd_sf"/>
</dbReference>
<evidence type="ECO:0000256" key="3">
    <source>
        <dbReference type="ARBA" id="ARBA00023082"/>
    </source>
</evidence>
<gene>
    <name evidence="8" type="primary">sigW</name>
    <name evidence="8" type="ORF">CCHOA_03480</name>
</gene>
<protein>
    <submittedName>
        <fullName evidence="8">ECF RNA polymerase sigma factor SigW</fullName>
    </submittedName>
</protein>
<dbReference type="NCBIfam" id="TIGR02937">
    <property type="entry name" value="sigma70-ECF"/>
    <property type="match status" value="1"/>
</dbReference>
<dbReference type="CDD" id="cd06171">
    <property type="entry name" value="Sigma70_r4"/>
    <property type="match status" value="1"/>
</dbReference>
<dbReference type="GO" id="GO:0006352">
    <property type="term" value="P:DNA-templated transcription initiation"/>
    <property type="evidence" value="ECO:0007669"/>
    <property type="project" value="InterPro"/>
</dbReference>
<sequence length="203" mass="22924">MVAITGGKEGSLAVEHMFQDCEPMTDKELIERAAAGDERAFTALIQAYRDIIWRICLAHIQDQHDAEDVFMAAITKVWANLHQFQGRSSFSTWVYRITSNCAIDHHRKFSKQREQSLDEAVFNDPLLQDRGSSTEARVEDLELANRALSLLSPASREAIILFEVAGLKVKEIAVHQGISVTACKQRLRRARLKMATVLDEIED</sequence>
<dbReference type="PANTHER" id="PTHR43133">
    <property type="entry name" value="RNA POLYMERASE ECF-TYPE SIGMA FACTO"/>
    <property type="match status" value="1"/>
</dbReference>
<keyword evidence="4" id="KW-0238">DNA-binding</keyword>
<dbReference type="InterPro" id="IPR039425">
    <property type="entry name" value="RNA_pol_sigma-70-like"/>
</dbReference>
<evidence type="ECO:0000256" key="2">
    <source>
        <dbReference type="ARBA" id="ARBA00023015"/>
    </source>
</evidence>
<name>A0A3G6J502_9CORY</name>
<dbReference type="KEGG" id="ccho:CCHOA_03480"/>
<dbReference type="OrthoDB" id="5244716at2"/>
<organism evidence="8 9">
    <name type="scientific">Corynebacterium choanae</name>
    <dbReference type="NCBI Taxonomy" id="1862358"/>
    <lineage>
        <taxon>Bacteria</taxon>
        <taxon>Bacillati</taxon>
        <taxon>Actinomycetota</taxon>
        <taxon>Actinomycetes</taxon>
        <taxon>Mycobacteriales</taxon>
        <taxon>Corynebacteriaceae</taxon>
        <taxon>Corynebacterium</taxon>
    </lineage>
</organism>
<dbReference type="SUPFAM" id="SSF88946">
    <property type="entry name" value="Sigma2 domain of RNA polymerase sigma factors"/>
    <property type="match status" value="1"/>
</dbReference>
<feature type="domain" description="RNA polymerase sigma-70 region 2" evidence="6">
    <location>
        <begin position="44"/>
        <end position="108"/>
    </location>
</feature>
<proteinExistence type="inferred from homology"/>
<dbReference type="Pfam" id="PF04542">
    <property type="entry name" value="Sigma70_r2"/>
    <property type="match status" value="1"/>
</dbReference>
<evidence type="ECO:0000259" key="7">
    <source>
        <dbReference type="Pfam" id="PF08281"/>
    </source>
</evidence>
<dbReference type="InterPro" id="IPR013325">
    <property type="entry name" value="RNA_pol_sigma_r2"/>
</dbReference>
<dbReference type="InterPro" id="IPR007627">
    <property type="entry name" value="RNA_pol_sigma70_r2"/>
</dbReference>
<dbReference type="GO" id="GO:0016987">
    <property type="term" value="F:sigma factor activity"/>
    <property type="evidence" value="ECO:0007669"/>
    <property type="project" value="UniProtKB-KW"/>
</dbReference>
<keyword evidence="9" id="KW-1185">Reference proteome</keyword>
<accession>A0A3G6J502</accession>
<dbReference type="SUPFAM" id="SSF88659">
    <property type="entry name" value="Sigma3 and sigma4 domains of RNA polymerase sigma factors"/>
    <property type="match status" value="1"/>
</dbReference>
<keyword evidence="2" id="KW-0805">Transcription regulation</keyword>
<dbReference type="InterPro" id="IPR013249">
    <property type="entry name" value="RNA_pol_sigma70_r4_t2"/>
</dbReference>
<dbReference type="Gene3D" id="1.10.1740.10">
    <property type="match status" value="1"/>
</dbReference>
<evidence type="ECO:0000256" key="1">
    <source>
        <dbReference type="ARBA" id="ARBA00010641"/>
    </source>
</evidence>
<dbReference type="EMBL" id="CP033896">
    <property type="protein sequence ID" value="AZA13107.1"/>
    <property type="molecule type" value="Genomic_DNA"/>
</dbReference>
<evidence type="ECO:0000256" key="4">
    <source>
        <dbReference type="ARBA" id="ARBA00023125"/>
    </source>
</evidence>